<dbReference type="Gene3D" id="1.25.40.20">
    <property type="entry name" value="Ankyrin repeat-containing domain"/>
    <property type="match status" value="1"/>
</dbReference>
<dbReference type="EMBL" id="CAJOBC010001676">
    <property type="protein sequence ID" value="CAF3692547.1"/>
    <property type="molecule type" value="Genomic_DNA"/>
</dbReference>
<evidence type="ECO:0000313" key="1">
    <source>
        <dbReference type="EMBL" id="CAF0911541.1"/>
    </source>
</evidence>
<dbReference type="AlphaFoldDB" id="A0A814A963"/>
<dbReference type="EMBL" id="CAJNOQ010001676">
    <property type="protein sequence ID" value="CAF0911541.1"/>
    <property type="molecule type" value="Genomic_DNA"/>
</dbReference>
<evidence type="ECO:0000313" key="2">
    <source>
        <dbReference type="EMBL" id="CAF3692547.1"/>
    </source>
</evidence>
<accession>A0A814A963</accession>
<dbReference type="SMART" id="SM00248">
    <property type="entry name" value="ANK"/>
    <property type="match status" value="4"/>
</dbReference>
<dbReference type="OrthoDB" id="3246549at2759"/>
<sequence>MAEHLMKVAIDSLLAVLDAGTSFCYWLLGRNLLQEEQQIIKELFNDLICSDVPLFKKIMGDFIDSFDRDIYTLLLLSFPAKNQHDETHLVNVIKSLSIGKDLLLVCNDEYYNLIQWCILHDYLQALELLLKYGCNPNRGSLLPQTPASQTIDLPLALACCFQRKNAVRLLLYYGGNPKQPTTLSKYTLQRMSKIKKLHCIQIVDLLYQYSLTPLKIIFAFDDLEIFKIILSETRSPLNFIIPITTDSNKNYNNNNSMDEILTSFQSTDELTNRVLIKNIENENNVYSDTITPHYDCLDDDDNNHEIQEKDESEEVVVLNDDEEIESEQHLIFSTSLDMNNRKHENDIFSSSKFFTELSISSDDATKTWALRIQNEHVALQKSQQQPQTAVEIPITKSEKSIFTMKNVEQTTTDGGYYTTSLVDGSVEDGGDSINKTKATLLKTTTNNNSLMFLPFNDNSTMSLWSTARENNNQAVYRKNTNQLNRTISQQMGTNVKAPITGRLSLPNALEINGISYSSSTSSLISLSSPKTPSLFHHKTSTKIFRLVQQMIDSESEYILDYFLKQSQQELYVNHHPHQQQEQLKILYNLLANVKSERIYNVLSRYYSFKITICDKNNNTLLHLLFSNKPHNFEPEQMKIITERYLTTGLKDFLNRPNLSNEYIIQILLQNKHFIYMLFFSQTKEFEMELNHHSAMCTNNRHTNMSHSHQPDVLFKHRYGDLNLIEEWRETYLYLIELLIDNGSKIDMPTGKYQNSIDCLLSAIISFIQQKHQQHAYSSNQFDIKYLKKLLTVLFLTSSTLTSRLKYTIERFLQLICHIHITNDELNDTMDIFHLLCQCEFQPIKLNMNTIIHLLKSWLINPNFLCSNLIGKCLFIQQLLVAIVRFHTEEQIVEDYFTNNRKLLKSTVVEFRKGALLFHVLSLIPYAQTCVQINSIYELTLALICHGLDPDYSIDDEHLLIVTVCLLKITNKTLTKRLLPFINLFVITQSSLVIDKSINILQKKMITKTNELYQHLETLIVKTRTLKQISIKHIYNKCKKPFVDSVQSLSLNETLKHRLIRLQM</sequence>
<evidence type="ECO:0000313" key="3">
    <source>
        <dbReference type="Proteomes" id="UP000663829"/>
    </source>
</evidence>
<dbReference type="Proteomes" id="UP000663829">
    <property type="component" value="Unassembled WGS sequence"/>
</dbReference>
<gene>
    <name evidence="1" type="ORF">GPM918_LOCUS9173</name>
    <name evidence="2" type="ORF">SRO942_LOCUS9174</name>
</gene>
<dbReference type="SUPFAM" id="SSF48403">
    <property type="entry name" value="Ankyrin repeat"/>
    <property type="match status" value="1"/>
</dbReference>
<dbReference type="Proteomes" id="UP000681722">
    <property type="component" value="Unassembled WGS sequence"/>
</dbReference>
<name>A0A814A963_9BILA</name>
<reference evidence="1" key="1">
    <citation type="submission" date="2021-02" db="EMBL/GenBank/DDBJ databases">
        <authorList>
            <person name="Nowell W R."/>
        </authorList>
    </citation>
    <scope>NUCLEOTIDE SEQUENCE</scope>
</reference>
<comment type="caution">
    <text evidence="1">The sequence shown here is derived from an EMBL/GenBank/DDBJ whole genome shotgun (WGS) entry which is preliminary data.</text>
</comment>
<keyword evidence="3" id="KW-1185">Reference proteome</keyword>
<organism evidence="1 3">
    <name type="scientific">Didymodactylos carnosus</name>
    <dbReference type="NCBI Taxonomy" id="1234261"/>
    <lineage>
        <taxon>Eukaryota</taxon>
        <taxon>Metazoa</taxon>
        <taxon>Spiralia</taxon>
        <taxon>Gnathifera</taxon>
        <taxon>Rotifera</taxon>
        <taxon>Eurotatoria</taxon>
        <taxon>Bdelloidea</taxon>
        <taxon>Philodinida</taxon>
        <taxon>Philodinidae</taxon>
        <taxon>Didymodactylos</taxon>
    </lineage>
</organism>
<dbReference type="InterPro" id="IPR002110">
    <property type="entry name" value="Ankyrin_rpt"/>
</dbReference>
<dbReference type="InterPro" id="IPR036770">
    <property type="entry name" value="Ankyrin_rpt-contain_sf"/>
</dbReference>
<proteinExistence type="predicted"/>
<protein>
    <submittedName>
        <fullName evidence="1">Uncharacterized protein</fullName>
    </submittedName>
</protein>